<feature type="non-terminal residue" evidence="2">
    <location>
        <position position="449"/>
    </location>
</feature>
<dbReference type="Proteomes" id="UP000517892">
    <property type="component" value="Unassembled WGS sequence"/>
</dbReference>
<keyword evidence="3" id="KW-1185">Reference proteome</keyword>
<keyword evidence="1" id="KW-0472">Membrane</keyword>
<dbReference type="OrthoDB" id="1936208at2759"/>
<protein>
    <submittedName>
        <fullName evidence="2">TMC6 protein</fullName>
    </submittedName>
</protein>
<keyword evidence="1" id="KW-0812">Transmembrane</keyword>
<organism evidence="2 3">
    <name type="scientific">Centropus unirufus</name>
    <dbReference type="NCBI Taxonomy" id="1118519"/>
    <lineage>
        <taxon>Eukaryota</taxon>
        <taxon>Metazoa</taxon>
        <taxon>Chordata</taxon>
        <taxon>Craniata</taxon>
        <taxon>Vertebrata</taxon>
        <taxon>Euteleostomi</taxon>
        <taxon>Archelosauria</taxon>
        <taxon>Archosauria</taxon>
        <taxon>Dinosauria</taxon>
        <taxon>Saurischia</taxon>
        <taxon>Theropoda</taxon>
        <taxon>Coelurosauria</taxon>
        <taxon>Aves</taxon>
        <taxon>Neognathae</taxon>
        <taxon>Neoaves</taxon>
        <taxon>Otidimorphae</taxon>
        <taxon>Cuculiformes</taxon>
        <taxon>Centropidae</taxon>
        <taxon>Centropus</taxon>
    </lineage>
</organism>
<name>A0A7K5A810_9AVES</name>
<sequence>PHLLCSPWAPAPLCPTGRSRGAIISQYYNRTARLRRRSCRPALQQLCHSARPSLRHYDLETDPSRATLEEKRSLLVKELLSLSPPQRSHMLLAVPLSLAEKRALRQELSGQRGTPRQPSSPCGWSKDYVVLVSPGRGSAQQLLGIPAQPPALVSPRVSSPQGCRGLWYRLLSLLPAVQPWHYALKQIGGRFGSSVLSYFLFLKTLLMFNIFSFLILLVFVVALQAAYPPASASPQPFTGLELLTGNATLNDPCASSRGGRACPLAAPQLPYNMPLAYVFSVGVSFLGTCVLLVYSMSRSFGESYRVGSAAGDLAIKVFCAWDFKVIQRRSVKLQCENICTQLKELLAEQRSRSRSLGLCQRLGRSAVILLAWLLSLSTVLGCVLAVHYFSEHMHTVTRGSGKRQLEAILLVLPFVVSLLNTLMPHLYNLLAMWEKQDSPVAQVYVAICR</sequence>
<reference evidence="2 3" key="1">
    <citation type="submission" date="2019-09" db="EMBL/GenBank/DDBJ databases">
        <title>Bird 10,000 Genomes (B10K) Project - Family phase.</title>
        <authorList>
            <person name="Zhang G."/>
        </authorList>
    </citation>
    <scope>NUCLEOTIDE SEQUENCE [LARGE SCALE GENOMIC DNA]</scope>
    <source>
        <strain evidence="2">B10K-DU-017-25</strain>
        <tissue evidence="2">Mixed tissue sample</tissue>
    </source>
</reference>
<feature type="transmembrane region" description="Helical" evidence="1">
    <location>
        <begin position="275"/>
        <end position="295"/>
    </location>
</feature>
<gene>
    <name evidence="2" type="primary">Tmc6</name>
    <name evidence="2" type="ORF">CENUNI_R13943</name>
</gene>
<feature type="transmembrane region" description="Helical" evidence="1">
    <location>
        <begin position="407"/>
        <end position="427"/>
    </location>
</feature>
<dbReference type="AlphaFoldDB" id="A0A7K5A810"/>
<evidence type="ECO:0000313" key="2">
    <source>
        <dbReference type="EMBL" id="NWR79852.1"/>
    </source>
</evidence>
<feature type="non-terminal residue" evidence="2">
    <location>
        <position position="1"/>
    </location>
</feature>
<dbReference type="GO" id="GO:0005886">
    <property type="term" value="C:plasma membrane"/>
    <property type="evidence" value="ECO:0007669"/>
    <property type="project" value="InterPro"/>
</dbReference>
<accession>A0A7K5A810</accession>
<evidence type="ECO:0000256" key="1">
    <source>
        <dbReference type="SAM" id="Phobius"/>
    </source>
</evidence>
<dbReference type="InterPro" id="IPR038900">
    <property type="entry name" value="TMC"/>
</dbReference>
<proteinExistence type="predicted"/>
<feature type="transmembrane region" description="Helical" evidence="1">
    <location>
        <begin position="205"/>
        <end position="227"/>
    </location>
</feature>
<dbReference type="EMBL" id="VYZI01000889">
    <property type="protein sequence ID" value="NWR79852.1"/>
    <property type="molecule type" value="Genomic_DNA"/>
</dbReference>
<keyword evidence="1" id="KW-1133">Transmembrane helix</keyword>
<comment type="caution">
    <text evidence="2">The sequence shown here is derived from an EMBL/GenBank/DDBJ whole genome shotgun (WGS) entry which is preliminary data.</text>
</comment>
<dbReference type="PANTHER" id="PTHR23302">
    <property type="entry name" value="TRANSMEMBRANE CHANNEL-RELATED"/>
    <property type="match status" value="1"/>
</dbReference>
<dbReference type="GO" id="GO:0008381">
    <property type="term" value="F:mechanosensitive monoatomic ion channel activity"/>
    <property type="evidence" value="ECO:0007669"/>
    <property type="project" value="TreeGrafter"/>
</dbReference>
<evidence type="ECO:0000313" key="3">
    <source>
        <dbReference type="Proteomes" id="UP000517892"/>
    </source>
</evidence>
<dbReference type="PANTHER" id="PTHR23302:SF4">
    <property type="entry name" value="TRANSMEMBRANE CHANNEL-LIKE PROTEIN 6"/>
    <property type="match status" value="1"/>
</dbReference>
<feature type="transmembrane region" description="Helical" evidence="1">
    <location>
        <begin position="362"/>
        <end position="387"/>
    </location>
</feature>